<name>A0A1H5TF24_9BACT</name>
<dbReference type="Proteomes" id="UP000236728">
    <property type="component" value="Unassembled WGS sequence"/>
</dbReference>
<dbReference type="PANTHER" id="PTHR31321">
    <property type="entry name" value="ACYL-COA THIOESTER HYDROLASE YBHC-RELATED"/>
    <property type="match status" value="1"/>
</dbReference>
<dbReference type="InterPro" id="IPR011050">
    <property type="entry name" value="Pectin_lyase_fold/virulence"/>
</dbReference>
<dbReference type="Gene3D" id="2.160.20.10">
    <property type="entry name" value="Single-stranded right-handed beta-helix, Pectin lyase-like"/>
    <property type="match status" value="1"/>
</dbReference>
<dbReference type="OrthoDB" id="9804686at2"/>
<dbReference type="Pfam" id="PF01095">
    <property type="entry name" value="Pectinesterase"/>
    <property type="match status" value="2"/>
</dbReference>
<feature type="signal peptide" evidence="4">
    <location>
        <begin position="1"/>
        <end position="23"/>
    </location>
</feature>
<evidence type="ECO:0000313" key="7">
    <source>
        <dbReference type="Proteomes" id="UP000236728"/>
    </source>
</evidence>
<evidence type="ECO:0000256" key="3">
    <source>
        <dbReference type="ARBA" id="ARBA00023085"/>
    </source>
</evidence>
<dbReference type="SUPFAM" id="SSF51126">
    <property type="entry name" value="Pectin lyase-like"/>
    <property type="match status" value="1"/>
</dbReference>
<keyword evidence="3" id="KW-0063">Aspartyl esterase</keyword>
<dbReference type="AlphaFoldDB" id="A0A1H5TF24"/>
<dbReference type="InterPro" id="IPR000070">
    <property type="entry name" value="Pectinesterase_cat"/>
</dbReference>
<dbReference type="GO" id="GO:0009279">
    <property type="term" value="C:cell outer membrane"/>
    <property type="evidence" value="ECO:0007669"/>
    <property type="project" value="TreeGrafter"/>
</dbReference>
<keyword evidence="4" id="KW-0732">Signal</keyword>
<dbReference type="GO" id="GO:0030599">
    <property type="term" value="F:pectinesterase activity"/>
    <property type="evidence" value="ECO:0007669"/>
    <property type="project" value="InterPro"/>
</dbReference>
<dbReference type="EMBL" id="FNVA01000001">
    <property type="protein sequence ID" value="SEF61435.1"/>
    <property type="molecule type" value="Genomic_DNA"/>
</dbReference>
<dbReference type="GO" id="GO:0042545">
    <property type="term" value="P:cell wall modification"/>
    <property type="evidence" value="ECO:0007669"/>
    <property type="project" value="InterPro"/>
</dbReference>
<evidence type="ECO:0000256" key="1">
    <source>
        <dbReference type="ARBA" id="ARBA00008891"/>
    </source>
</evidence>
<accession>A0A1H5TF24</accession>
<organism evidence="6 7">
    <name type="scientific">Bryocella elongata</name>
    <dbReference type="NCBI Taxonomy" id="863522"/>
    <lineage>
        <taxon>Bacteria</taxon>
        <taxon>Pseudomonadati</taxon>
        <taxon>Acidobacteriota</taxon>
        <taxon>Terriglobia</taxon>
        <taxon>Terriglobales</taxon>
        <taxon>Acidobacteriaceae</taxon>
        <taxon>Bryocella</taxon>
    </lineage>
</organism>
<evidence type="ECO:0000256" key="2">
    <source>
        <dbReference type="ARBA" id="ARBA00022801"/>
    </source>
</evidence>
<dbReference type="InterPro" id="IPR012334">
    <property type="entry name" value="Pectin_lyas_fold"/>
</dbReference>
<sequence length="347" mass="37622">MPSLRCLSFATLCLFALPVAASAATKPTTVVAVDGSGQFKTVQAAVDSATDAGLILQIEPGTYREKIRIARNGIELRGMGRKPDDVVLVWDDSAKSAGGTGKSYSVQVTGDDFRAENLTIQNDWEKKNARVGEGSQAVALSISGDREVLGHVRLLGYQDTLYAASNSCHAEADATAAQASGKPCHASRQLFQDCYIEGHVDFIFGDAKAVFDHCELHGMTHTVVALTAQSRLYPLEDSGYLFLHTKVTADVAVDKLSFGRPWRAYARVYFVDTTVSGTVIEPEGWIEWGGRLATSDYAEFNTRDSDGTPARIDKRLAPSRQLTRAEAAKLTVNSWLEGPDGWKPESK</sequence>
<keyword evidence="2" id="KW-0378">Hydrolase</keyword>
<evidence type="ECO:0000259" key="5">
    <source>
        <dbReference type="Pfam" id="PF01095"/>
    </source>
</evidence>
<feature type="domain" description="Pectinesterase catalytic" evidence="5">
    <location>
        <begin position="184"/>
        <end position="338"/>
    </location>
</feature>
<proteinExistence type="inferred from homology"/>
<evidence type="ECO:0000313" key="6">
    <source>
        <dbReference type="EMBL" id="SEF61435.1"/>
    </source>
</evidence>
<dbReference type="PANTHER" id="PTHR31321:SF57">
    <property type="entry name" value="PECTINESTERASE 53-RELATED"/>
    <property type="match status" value="1"/>
</dbReference>
<reference evidence="6 7" key="1">
    <citation type="submission" date="2016-10" db="EMBL/GenBank/DDBJ databases">
        <authorList>
            <person name="de Groot N.N."/>
        </authorList>
    </citation>
    <scope>NUCLEOTIDE SEQUENCE [LARGE SCALE GENOMIC DNA]</scope>
    <source>
        <strain evidence="6 7">DSM 22489</strain>
    </source>
</reference>
<dbReference type="RefSeq" id="WP_103931499.1">
    <property type="nucleotide sequence ID" value="NZ_FNVA01000001.1"/>
</dbReference>
<feature type="chain" id="PRO_5011114088" evidence="4">
    <location>
        <begin position="24"/>
        <end position="347"/>
    </location>
</feature>
<keyword evidence="7" id="KW-1185">Reference proteome</keyword>
<feature type="domain" description="Pectinesterase catalytic" evidence="5">
    <location>
        <begin position="29"/>
        <end position="166"/>
    </location>
</feature>
<evidence type="ECO:0000256" key="4">
    <source>
        <dbReference type="SAM" id="SignalP"/>
    </source>
</evidence>
<protein>
    <submittedName>
        <fullName evidence="6">Pectinesterase</fullName>
    </submittedName>
</protein>
<gene>
    <name evidence="6" type="ORF">SAMN05421819_0586</name>
</gene>
<comment type="similarity">
    <text evidence="1">Belongs to the pectinesterase family.</text>
</comment>